<dbReference type="Gene3D" id="3.10.105.10">
    <property type="entry name" value="Dipeptide-binding Protein, Domain 3"/>
    <property type="match status" value="1"/>
</dbReference>
<feature type="domain" description="Solute-binding protein family 5" evidence="6">
    <location>
        <begin position="153"/>
        <end position="521"/>
    </location>
</feature>
<gene>
    <name evidence="7" type="ORF">HPTL_1097</name>
</gene>
<accession>A0A2Z6DXZ6</accession>
<dbReference type="PIRSF" id="PIRSF002741">
    <property type="entry name" value="MppA"/>
    <property type="match status" value="1"/>
</dbReference>
<reference evidence="7 8" key="1">
    <citation type="submission" date="2018-04" db="EMBL/GenBank/DDBJ databases">
        <title>Complete genome sequence of Hydrogenophilus thermoluteolus TH-1.</title>
        <authorList>
            <person name="Arai H."/>
        </authorList>
    </citation>
    <scope>NUCLEOTIDE SEQUENCE [LARGE SCALE GENOMIC DNA]</scope>
    <source>
        <strain evidence="7 8">TH-1</strain>
    </source>
</reference>
<dbReference type="InterPro" id="IPR030678">
    <property type="entry name" value="Peptide/Ni-bd"/>
</dbReference>
<keyword evidence="4" id="KW-0175">Coiled coil</keyword>
<name>A0A2Z6DXZ6_HYDTE</name>
<dbReference type="GO" id="GO:1904680">
    <property type="term" value="F:peptide transmembrane transporter activity"/>
    <property type="evidence" value="ECO:0007669"/>
    <property type="project" value="TreeGrafter"/>
</dbReference>
<evidence type="ECO:0000256" key="4">
    <source>
        <dbReference type="SAM" id="Coils"/>
    </source>
</evidence>
<dbReference type="PANTHER" id="PTHR30290">
    <property type="entry name" value="PERIPLASMIC BINDING COMPONENT OF ABC TRANSPORTER"/>
    <property type="match status" value="1"/>
</dbReference>
<dbReference type="Proteomes" id="UP000262004">
    <property type="component" value="Chromosome"/>
</dbReference>
<dbReference type="KEGG" id="htl:HPTL_1097"/>
<dbReference type="Gene3D" id="3.40.190.10">
    <property type="entry name" value="Periplasmic binding protein-like II"/>
    <property type="match status" value="1"/>
</dbReference>
<evidence type="ECO:0000259" key="6">
    <source>
        <dbReference type="Pfam" id="PF00496"/>
    </source>
</evidence>
<dbReference type="GO" id="GO:0015833">
    <property type="term" value="P:peptide transport"/>
    <property type="evidence" value="ECO:0007669"/>
    <property type="project" value="TreeGrafter"/>
</dbReference>
<organism evidence="7 8">
    <name type="scientific">Hydrogenophilus thermoluteolus</name>
    <name type="common">Pseudomonas hydrogenothermophila</name>
    <dbReference type="NCBI Taxonomy" id="297"/>
    <lineage>
        <taxon>Bacteria</taxon>
        <taxon>Pseudomonadati</taxon>
        <taxon>Pseudomonadota</taxon>
        <taxon>Hydrogenophilia</taxon>
        <taxon>Hydrogenophilales</taxon>
        <taxon>Hydrogenophilaceae</taxon>
        <taxon>Hydrogenophilus</taxon>
    </lineage>
</organism>
<evidence type="ECO:0000256" key="2">
    <source>
        <dbReference type="ARBA" id="ARBA00022448"/>
    </source>
</evidence>
<dbReference type="AlphaFoldDB" id="A0A2Z6DXZ6"/>
<dbReference type="GO" id="GO:0030288">
    <property type="term" value="C:outer membrane-bounded periplasmic space"/>
    <property type="evidence" value="ECO:0007669"/>
    <property type="project" value="UniProtKB-ARBA"/>
</dbReference>
<dbReference type="PANTHER" id="PTHR30290:SF9">
    <property type="entry name" value="OLIGOPEPTIDE-BINDING PROTEIN APPA"/>
    <property type="match status" value="1"/>
</dbReference>
<protein>
    <submittedName>
        <fullName evidence="7">ABC transporter substrate-binding protein</fullName>
    </submittedName>
</protein>
<dbReference type="CDD" id="cd08514">
    <property type="entry name" value="PBP2_AppA_like"/>
    <property type="match status" value="1"/>
</dbReference>
<dbReference type="RefSeq" id="WP_119335102.1">
    <property type="nucleotide sequence ID" value="NZ_AP018558.1"/>
</dbReference>
<dbReference type="SUPFAM" id="SSF53850">
    <property type="entry name" value="Periplasmic binding protein-like II"/>
    <property type="match status" value="1"/>
</dbReference>
<dbReference type="GO" id="GO:0043190">
    <property type="term" value="C:ATP-binding cassette (ABC) transporter complex"/>
    <property type="evidence" value="ECO:0007669"/>
    <property type="project" value="InterPro"/>
</dbReference>
<proteinExistence type="inferred from homology"/>
<dbReference type="OrthoDB" id="5287567at2"/>
<feature type="coiled-coil region" evidence="4">
    <location>
        <begin position="31"/>
        <end position="58"/>
    </location>
</feature>
<evidence type="ECO:0000256" key="3">
    <source>
        <dbReference type="ARBA" id="ARBA00022729"/>
    </source>
</evidence>
<keyword evidence="8" id="KW-1185">Reference proteome</keyword>
<evidence type="ECO:0000313" key="8">
    <source>
        <dbReference type="Proteomes" id="UP000262004"/>
    </source>
</evidence>
<dbReference type="InterPro" id="IPR039424">
    <property type="entry name" value="SBP_5"/>
</dbReference>
<evidence type="ECO:0000313" key="7">
    <source>
        <dbReference type="EMBL" id="BBD77361.1"/>
    </source>
</evidence>
<keyword evidence="3" id="KW-0732">Signal</keyword>
<evidence type="ECO:0000256" key="5">
    <source>
        <dbReference type="SAM" id="MobiDB-lite"/>
    </source>
</evidence>
<sequence>MNGWGRLLEWVTLALLLLLAMWQNDRLWERVGRLEGQLRELQQDLRYANQQLARLSVSAMATGGGSPPPDARDSAQDSAHDFAATPPALGAFARAAHARTRPDFAEGDWFVRALPTGIATLTPYVSSDAYAAEVQSYVMESLLVRDPETLAWQGLLAESWSFDETGTTLTFRLRPGVRFSDGTPLTADDVVFTFRFVMDERIAAPRARAYLQKIEAVEALDPRTVRFRFREPYYDALALAGGMEILARHYYERYLSEPETFNRSRALLFGTGPYRLRNPESWRPDLGIVELERNPRYWGPVAPPFERLVWKVITNETARLTAFRNGEIDLYGARPVEYERLKADTRLSARATRFEYLAPTAGYSFIAWNPLRDGKPTFFADKRVRQALTLLTDRDRIIREIFLGYAEPAVSPFNPRSPQHDPSLRPEPPNLERALALLAEAGWHRRANDGVLVNAAGEPFRFKLTFFQDNDDTRRMVLLLKDLYARAGILLEPDPTEWSVMLERLNQKAFDAITLGWTSGVEVDLYQIFHSSQAGPGGDNFVSFQNPEFDRLIEAARSKIDETKRMQLWRQAERILVEEQPYTFLVRRKTLAFVDRRFANLQQTRLGLNIGFVPIEIYVPKAKQRYGQ</sequence>
<evidence type="ECO:0000256" key="1">
    <source>
        <dbReference type="ARBA" id="ARBA00005695"/>
    </source>
</evidence>
<dbReference type="EMBL" id="AP018558">
    <property type="protein sequence ID" value="BBD77361.1"/>
    <property type="molecule type" value="Genomic_DNA"/>
</dbReference>
<dbReference type="InterPro" id="IPR000914">
    <property type="entry name" value="SBP_5_dom"/>
</dbReference>
<keyword evidence="2" id="KW-0813">Transport</keyword>
<dbReference type="Pfam" id="PF00496">
    <property type="entry name" value="SBP_bac_5"/>
    <property type="match status" value="1"/>
</dbReference>
<feature type="region of interest" description="Disordered" evidence="5">
    <location>
        <begin position="59"/>
        <end position="79"/>
    </location>
</feature>
<comment type="similarity">
    <text evidence="1">Belongs to the bacterial solute-binding protein 5 family.</text>
</comment>
<feature type="compositionally biased region" description="Basic and acidic residues" evidence="5">
    <location>
        <begin position="70"/>
        <end position="79"/>
    </location>
</feature>